<name>A0A0F9JMK5_9ZZZZ</name>
<organism evidence="1">
    <name type="scientific">marine sediment metagenome</name>
    <dbReference type="NCBI Taxonomy" id="412755"/>
    <lineage>
        <taxon>unclassified sequences</taxon>
        <taxon>metagenomes</taxon>
        <taxon>ecological metagenomes</taxon>
    </lineage>
</organism>
<accession>A0A0F9JMK5</accession>
<gene>
    <name evidence="1" type="ORF">LCGC14_1509320</name>
</gene>
<sequence>MVGPDVRVSPLREDSPPCLRLAVRGDRVAYFEDFSLCPAATWGSPRFAVEAGALVGWGSDFLHPGRQSPRFGERVLEEVTDDPAEAKAAYARACEWVRTGELL</sequence>
<evidence type="ECO:0000313" key="1">
    <source>
        <dbReference type="EMBL" id="KKM63646.1"/>
    </source>
</evidence>
<comment type="caution">
    <text evidence="1">The sequence shown here is derived from an EMBL/GenBank/DDBJ whole genome shotgun (WGS) entry which is preliminary data.</text>
</comment>
<reference evidence="1" key="1">
    <citation type="journal article" date="2015" name="Nature">
        <title>Complex archaea that bridge the gap between prokaryotes and eukaryotes.</title>
        <authorList>
            <person name="Spang A."/>
            <person name="Saw J.H."/>
            <person name="Jorgensen S.L."/>
            <person name="Zaremba-Niedzwiedzka K."/>
            <person name="Martijn J."/>
            <person name="Lind A.E."/>
            <person name="van Eijk R."/>
            <person name="Schleper C."/>
            <person name="Guy L."/>
            <person name="Ettema T.J."/>
        </authorList>
    </citation>
    <scope>NUCLEOTIDE SEQUENCE</scope>
</reference>
<dbReference type="EMBL" id="LAZR01011060">
    <property type="protein sequence ID" value="KKM63646.1"/>
    <property type="molecule type" value="Genomic_DNA"/>
</dbReference>
<dbReference type="AlphaFoldDB" id="A0A0F9JMK5"/>
<protein>
    <submittedName>
        <fullName evidence="1">Uncharacterized protein</fullName>
    </submittedName>
</protein>
<proteinExistence type="predicted"/>